<feature type="domain" description="Fatty acyl-CoA reductase C-terminal" evidence="1">
    <location>
        <begin position="1"/>
        <end position="72"/>
    </location>
</feature>
<dbReference type="CDD" id="cd09071">
    <property type="entry name" value="FAR_C"/>
    <property type="match status" value="1"/>
</dbReference>
<dbReference type="AlphaFoldDB" id="A0A834I407"/>
<feature type="non-terminal residue" evidence="2">
    <location>
        <position position="1"/>
    </location>
</feature>
<comment type="caution">
    <text evidence="2">The sequence shown here is derived from an EMBL/GenBank/DDBJ whole genome shotgun (WGS) entry which is preliminary data.</text>
</comment>
<proteinExistence type="predicted"/>
<gene>
    <name evidence="2" type="ORF">GWI33_013300</name>
</gene>
<dbReference type="EMBL" id="JAACXV010013154">
    <property type="protein sequence ID" value="KAF7274010.1"/>
    <property type="molecule type" value="Genomic_DNA"/>
</dbReference>
<reference evidence="2" key="1">
    <citation type="submission" date="2020-08" db="EMBL/GenBank/DDBJ databases">
        <title>Genome sequencing and assembly of the red palm weevil Rhynchophorus ferrugineus.</title>
        <authorList>
            <person name="Dias G.B."/>
            <person name="Bergman C.M."/>
            <person name="Manee M."/>
        </authorList>
    </citation>
    <scope>NUCLEOTIDE SEQUENCE</scope>
    <source>
        <strain evidence="2">AA-2017</strain>
        <tissue evidence="2">Whole larva</tissue>
    </source>
</reference>
<accession>A0A834I407</accession>
<dbReference type="Proteomes" id="UP000625711">
    <property type="component" value="Unassembled WGS sequence"/>
</dbReference>
<evidence type="ECO:0000313" key="3">
    <source>
        <dbReference type="Proteomes" id="UP000625711"/>
    </source>
</evidence>
<dbReference type="InterPro" id="IPR033640">
    <property type="entry name" value="FAR_C"/>
</dbReference>
<evidence type="ECO:0000259" key="1">
    <source>
        <dbReference type="Pfam" id="PF03015"/>
    </source>
</evidence>
<organism evidence="2 3">
    <name type="scientific">Rhynchophorus ferrugineus</name>
    <name type="common">Red palm weevil</name>
    <name type="synonym">Curculio ferrugineus</name>
    <dbReference type="NCBI Taxonomy" id="354439"/>
    <lineage>
        <taxon>Eukaryota</taxon>
        <taxon>Metazoa</taxon>
        <taxon>Ecdysozoa</taxon>
        <taxon>Arthropoda</taxon>
        <taxon>Hexapoda</taxon>
        <taxon>Insecta</taxon>
        <taxon>Pterygota</taxon>
        <taxon>Neoptera</taxon>
        <taxon>Endopterygota</taxon>
        <taxon>Coleoptera</taxon>
        <taxon>Polyphaga</taxon>
        <taxon>Cucujiformia</taxon>
        <taxon>Curculionidae</taxon>
        <taxon>Dryophthorinae</taxon>
        <taxon>Rhynchophorus</taxon>
    </lineage>
</organism>
<sequence>LVRTQQRINNGLNVLQYYTTRPWYFHNEKLEKLHDSLKPKDQEVFYVDKGQVMNDDYMINYILGARKYCVHEEPETIPYARRVLKRLYYLDVLKNTMNRAVTYILNEP</sequence>
<name>A0A834I407_RHYFE</name>
<dbReference type="OrthoDB" id="429813at2759"/>
<evidence type="ECO:0000313" key="2">
    <source>
        <dbReference type="EMBL" id="KAF7274010.1"/>
    </source>
</evidence>
<protein>
    <recommendedName>
        <fullName evidence="1">Fatty acyl-CoA reductase C-terminal domain-containing protein</fullName>
    </recommendedName>
</protein>
<dbReference type="Pfam" id="PF03015">
    <property type="entry name" value="Sterile"/>
    <property type="match status" value="1"/>
</dbReference>
<keyword evidence="3" id="KW-1185">Reference proteome</keyword>